<dbReference type="EMBL" id="CP017560">
    <property type="protein sequence ID" value="AOV08499.1"/>
    <property type="molecule type" value="Genomic_DNA"/>
</dbReference>
<dbReference type="PANTHER" id="PTHR42760">
    <property type="entry name" value="SHORT-CHAIN DEHYDROGENASES/REDUCTASES FAMILY MEMBER"/>
    <property type="match status" value="1"/>
</dbReference>
<dbReference type="Proteomes" id="UP000185746">
    <property type="component" value="Chromosome"/>
</dbReference>
<dbReference type="InterPro" id="IPR002347">
    <property type="entry name" value="SDR_fam"/>
</dbReference>
<dbReference type="RefSeq" id="WP_075528665.1">
    <property type="nucleotide sequence ID" value="NZ_CP017560.1"/>
</dbReference>
<comment type="similarity">
    <text evidence="1">Belongs to the short-chain dehydrogenases/reductases (SDR) family.</text>
</comment>
<name>A0A1D8JIF6_9BACL</name>
<evidence type="ECO:0000313" key="4">
    <source>
        <dbReference type="Proteomes" id="UP000185746"/>
    </source>
</evidence>
<protein>
    <submittedName>
        <fullName evidence="3">Short-chain dehydrogenase</fullName>
    </submittedName>
</protein>
<organism evidence="3 4">
    <name type="scientific">Sporosarcina ureilytica</name>
    <dbReference type="NCBI Taxonomy" id="298596"/>
    <lineage>
        <taxon>Bacteria</taxon>
        <taxon>Bacillati</taxon>
        <taxon>Bacillota</taxon>
        <taxon>Bacilli</taxon>
        <taxon>Bacillales</taxon>
        <taxon>Caryophanaceae</taxon>
        <taxon>Sporosarcina</taxon>
    </lineage>
</organism>
<reference evidence="3 4" key="1">
    <citation type="submission" date="2016-09" db="EMBL/GenBank/DDBJ databases">
        <title>Complete genome sequence of the Lysinibacillus sphaericus LMG 22257, a specie of Bacillus with ureolytic activity that can effectively biodeposit calcium carbonate.</title>
        <authorList>
            <person name="Yan W."/>
        </authorList>
    </citation>
    <scope>NUCLEOTIDE SEQUENCE [LARGE SCALE GENOMIC DNA]</scope>
    <source>
        <strain evidence="3 4">LMG 22257</strain>
    </source>
</reference>
<dbReference type="PRINTS" id="PR00080">
    <property type="entry name" value="SDRFAMILY"/>
</dbReference>
<accession>A0A1D8JIF6</accession>
<dbReference type="InterPro" id="IPR036291">
    <property type="entry name" value="NAD(P)-bd_dom_sf"/>
</dbReference>
<dbReference type="FunFam" id="3.40.50.720:FF:000084">
    <property type="entry name" value="Short-chain dehydrogenase reductase"/>
    <property type="match status" value="1"/>
</dbReference>
<keyword evidence="4" id="KW-1185">Reference proteome</keyword>
<sequence length="274" mass="29548">MTVSYLEKFKLEGKTAIVTGGAGILGSHFCSGLAEAGANVAVVDINIKEAQNVATSIKTKYDVSAVAFECDVTSELSVKGMTESVLAEFGEINILHNNAAGKSSNLDAFFADFEDYELNQWKEIMGTNLDGMFLVAKYIGKIMKDQQKGGSIIQTSSIYGVMAPDQRIYEGSYYLDRQINSPAIYSASKAGVIGLTKYLATYWAQEGIRVNAITPGGVESGQNDTFKMNYSNRIPLGRMSQPEEMVGALIYLASDASSYVTGQNIIVDGGLNAW</sequence>
<evidence type="ECO:0000256" key="2">
    <source>
        <dbReference type="ARBA" id="ARBA00023002"/>
    </source>
</evidence>
<dbReference type="Gene3D" id="3.40.50.720">
    <property type="entry name" value="NAD(P)-binding Rossmann-like Domain"/>
    <property type="match status" value="1"/>
</dbReference>
<dbReference type="SUPFAM" id="SSF51735">
    <property type="entry name" value="NAD(P)-binding Rossmann-fold domains"/>
    <property type="match status" value="1"/>
</dbReference>
<dbReference type="GO" id="GO:0016616">
    <property type="term" value="F:oxidoreductase activity, acting on the CH-OH group of donors, NAD or NADP as acceptor"/>
    <property type="evidence" value="ECO:0007669"/>
    <property type="project" value="TreeGrafter"/>
</dbReference>
<dbReference type="KEGG" id="surl:BI350_13805"/>
<keyword evidence="2" id="KW-0560">Oxidoreductase</keyword>
<proteinExistence type="inferred from homology"/>
<gene>
    <name evidence="3" type="ORF">BI350_13805</name>
</gene>
<dbReference type="GO" id="GO:0008206">
    <property type="term" value="P:bile acid metabolic process"/>
    <property type="evidence" value="ECO:0007669"/>
    <property type="project" value="UniProtKB-ARBA"/>
</dbReference>
<evidence type="ECO:0000256" key="1">
    <source>
        <dbReference type="ARBA" id="ARBA00006484"/>
    </source>
</evidence>
<dbReference type="AlphaFoldDB" id="A0A1D8JIF6"/>
<evidence type="ECO:0000313" key="3">
    <source>
        <dbReference type="EMBL" id="AOV08499.1"/>
    </source>
</evidence>
<dbReference type="PRINTS" id="PR00081">
    <property type="entry name" value="GDHRDH"/>
</dbReference>
<dbReference type="Pfam" id="PF13561">
    <property type="entry name" value="adh_short_C2"/>
    <property type="match status" value="1"/>
</dbReference>
<dbReference type="PANTHER" id="PTHR42760:SF133">
    <property type="entry name" value="3-OXOACYL-[ACYL-CARRIER-PROTEIN] REDUCTASE"/>
    <property type="match status" value="1"/>
</dbReference>